<dbReference type="GO" id="GO:0017004">
    <property type="term" value="P:cytochrome complex assembly"/>
    <property type="evidence" value="ECO:0007669"/>
    <property type="project" value="UniProtKB-KW"/>
</dbReference>
<organism evidence="7 8">
    <name type="scientific">Odoribacter splanchnicus</name>
    <dbReference type="NCBI Taxonomy" id="28118"/>
    <lineage>
        <taxon>Bacteria</taxon>
        <taxon>Pseudomonadati</taxon>
        <taxon>Bacteroidota</taxon>
        <taxon>Bacteroidia</taxon>
        <taxon>Bacteroidales</taxon>
        <taxon>Odoribacteraceae</taxon>
        <taxon>Odoribacter</taxon>
    </lineage>
</organism>
<dbReference type="SUPFAM" id="SSF52833">
    <property type="entry name" value="Thioredoxin-like"/>
    <property type="match status" value="1"/>
</dbReference>
<comment type="subcellular location">
    <subcellularLocation>
        <location evidence="1">Cell envelope</location>
    </subcellularLocation>
</comment>
<evidence type="ECO:0000256" key="4">
    <source>
        <dbReference type="ARBA" id="ARBA00023284"/>
    </source>
</evidence>
<dbReference type="GO" id="GO:0030313">
    <property type="term" value="C:cell envelope"/>
    <property type="evidence" value="ECO:0007669"/>
    <property type="project" value="UniProtKB-SubCell"/>
</dbReference>
<protein>
    <submittedName>
        <fullName evidence="7">TlpA disulfide reductase family protein</fullName>
    </submittedName>
</protein>
<evidence type="ECO:0000256" key="2">
    <source>
        <dbReference type="ARBA" id="ARBA00022748"/>
    </source>
</evidence>
<keyword evidence="4" id="KW-0676">Redox-active center</keyword>
<keyword evidence="2" id="KW-0201">Cytochrome c-type biogenesis</keyword>
<feature type="signal peptide" evidence="5">
    <location>
        <begin position="1"/>
        <end position="21"/>
    </location>
</feature>
<dbReference type="AlphaFoldDB" id="A0AAW6FES0"/>
<reference evidence="7" key="1">
    <citation type="submission" date="2023-01" db="EMBL/GenBank/DDBJ databases">
        <title>Human gut microbiome strain richness.</title>
        <authorList>
            <person name="Chen-Liaw A."/>
        </authorList>
    </citation>
    <scope>NUCLEOTIDE SEQUENCE</scope>
    <source>
        <strain evidence="7">RTP21484st1_B7_RTP21484_190118</strain>
    </source>
</reference>
<name>A0AAW6FES0_9BACT</name>
<dbReference type="GO" id="GO:0016491">
    <property type="term" value="F:oxidoreductase activity"/>
    <property type="evidence" value="ECO:0007669"/>
    <property type="project" value="InterPro"/>
</dbReference>
<dbReference type="Pfam" id="PF08534">
    <property type="entry name" value="Redoxin"/>
    <property type="match status" value="1"/>
</dbReference>
<dbReference type="InterPro" id="IPR050553">
    <property type="entry name" value="Thioredoxin_ResA/DsbE_sf"/>
</dbReference>
<dbReference type="RefSeq" id="WP_272054242.1">
    <property type="nucleotide sequence ID" value="NZ_JAQMRB010000002.1"/>
</dbReference>
<evidence type="ECO:0000256" key="1">
    <source>
        <dbReference type="ARBA" id="ARBA00004196"/>
    </source>
</evidence>
<dbReference type="PANTHER" id="PTHR42852:SF6">
    <property type="entry name" value="THIOL:DISULFIDE INTERCHANGE PROTEIN DSBE"/>
    <property type="match status" value="1"/>
</dbReference>
<evidence type="ECO:0000256" key="3">
    <source>
        <dbReference type="ARBA" id="ARBA00023157"/>
    </source>
</evidence>
<dbReference type="PROSITE" id="PS51352">
    <property type="entry name" value="THIOREDOXIN_2"/>
    <property type="match status" value="1"/>
</dbReference>
<evidence type="ECO:0000259" key="6">
    <source>
        <dbReference type="PROSITE" id="PS51352"/>
    </source>
</evidence>
<feature type="domain" description="Thioredoxin" evidence="6">
    <location>
        <begin position="312"/>
        <end position="454"/>
    </location>
</feature>
<accession>A0AAW6FES0</accession>
<evidence type="ECO:0000313" key="8">
    <source>
        <dbReference type="Proteomes" id="UP001212263"/>
    </source>
</evidence>
<dbReference type="InterPro" id="IPR013740">
    <property type="entry name" value="Redoxin"/>
</dbReference>
<dbReference type="InterPro" id="IPR036249">
    <property type="entry name" value="Thioredoxin-like_sf"/>
</dbReference>
<dbReference type="InterPro" id="IPR013766">
    <property type="entry name" value="Thioredoxin_domain"/>
</dbReference>
<sequence length="454" mass="52804">MKNLTMVLCSLLLCLGMNGMAKEVQDARVRGKIKDFAGGEVSVMWLNADGEKKEVAIPVSDEGEFVYNVQVEKPFVAYLIFEHYMSSIDLFLENGMEAELDIAFHTEKRGENSFYVPEVVFTGDNADCYYFSKAHQHWQYNPWPFERLKAISFAQYREEYLEVVDKVKADLMEVKSLAFRRMTLDKIERGMQDDLFRYSFADAKEDADFNRWMETIDRNDPENIEMSKKYVYWHARHHRPEGANGNAYFLNSLPKLFRNQEVINKIANEYIADYLVLAPKEMPEVFGIYKQITTDTAAHAEMQKLYDRYIKRIPGAEAIDFEMTDINGKKWHLSDFKGKALFIDIWATWCGPCCAEIPYVAKLVKHYAKNKKIEFLSISVDSNQAKWKKKLAADKPEWKQFICPGDWKSPLCKEYDITGIPRFLFLDKKGRVISLRAPFPSSPDIIEYIDGHIE</sequence>
<proteinExistence type="predicted"/>
<dbReference type="InterPro" id="IPR017937">
    <property type="entry name" value="Thioredoxin_CS"/>
</dbReference>
<dbReference type="Proteomes" id="UP001212263">
    <property type="component" value="Unassembled WGS sequence"/>
</dbReference>
<keyword evidence="5" id="KW-0732">Signal</keyword>
<dbReference type="EMBL" id="JAQMRD010000001">
    <property type="protein sequence ID" value="MDB9221600.1"/>
    <property type="molecule type" value="Genomic_DNA"/>
</dbReference>
<gene>
    <name evidence="7" type="ORF">PN645_01105</name>
</gene>
<comment type="caution">
    <text evidence="7">The sequence shown here is derived from an EMBL/GenBank/DDBJ whole genome shotgun (WGS) entry which is preliminary data.</text>
</comment>
<dbReference type="PROSITE" id="PS00194">
    <property type="entry name" value="THIOREDOXIN_1"/>
    <property type="match status" value="1"/>
</dbReference>
<feature type="chain" id="PRO_5043543451" evidence="5">
    <location>
        <begin position="22"/>
        <end position="454"/>
    </location>
</feature>
<evidence type="ECO:0000313" key="7">
    <source>
        <dbReference type="EMBL" id="MDB9221600.1"/>
    </source>
</evidence>
<dbReference type="CDD" id="cd02966">
    <property type="entry name" value="TlpA_like_family"/>
    <property type="match status" value="1"/>
</dbReference>
<evidence type="ECO:0000256" key="5">
    <source>
        <dbReference type="SAM" id="SignalP"/>
    </source>
</evidence>
<dbReference type="Gene3D" id="3.40.30.10">
    <property type="entry name" value="Glutaredoxin"/>
    <property type="match status" value="1"/>
</dbReference>
<keyword evidence="3" id="KW-1015">Disulfide bond</keyword>
<dbReference type="PANTHER" id="PTHR42852">
    <property type="entry name" value="THIOL:DISULFIDE INTERCHANGE PROTEIN DSBE"/>
    <property type="match status" value="1"/>
</dbReference>